<dbReference type="Gene3D" id="3.40.50.12500">
    <property type="match status" value="1"/>
</dbReference>
<dbReference type="AlphaFoldDB" id="X0YDZ1"/>
<reference evidence="3" key="1">
    <citation type="journal article" date="2014" name="Front. Microbiol.">
        <title>High frequency of phylogenetically diverse reductive dehalogenase-homologous genes in deep subseafloor sedimentary metagenomes.</title>
        <authorList>
            <person name="Kawai M."/>
            <person name="Futagami T."/>
            <person name="Toyoda A."/>
            <person name="Takaki Y."/>
            <person name="Nishi S."/>
            <person name="Hori S."/>
            <person name="Arai W."/>
            <person name="Tsubouchi T."/>
            <person name="Morono Y."/>
            <person name="Uchiyama I."/>
            <person name="Ito T."/>
            <person name="Fujiyama A."/>
            <person name="Inagaki F."/>
            <person name="Takami H."/>
        </authorList>
    </citation>
    <scope>NUCLEOTIDE SEQUENCE</scope>
    <source>
        <strain evidence="3">Expedition CK06-06</strain>
    </source>
</reference>
<feature type="non-terminal residue" evidence="3">
    <location>
        <position position="1"/>
    </location>
</feature>
<keyword evidence="2" id="KW-0812">Transmembrane</keyword>
<dbReference type="PANTHER" id="PTHR28047">
    <property type="entry name" value="PROTEIN DCG1"/>
    <property type="match status" value="1"/>
</dbReference>
<dbReference type="InterPro" id="IPR015942">
    <property type="entry name" value="Asp/Glu/hydantoin_racemase"/>
</dbReference>
<evidence type="ECO:0000256" key="2">
    <source>
        <dbReference type="SAM" id="Phobius"/>
    </source>
</evidence>
<feature type="transmembrane region" description="Helical" evidence="2">
    <location>
        <begin position="44"/>
        <end position="67"/>
    </location>
</feature>
<accession>X0YDZ1</accession>
<protein>
    <recommendedName>
        <fullName evidence="4">Asp/Glu/hydantoin racemase</fullName>
    </recommendedName>
</protein>
<keyword evidence="2" id="KW-1133">Transmembrane helix</keyword>
<comment type="caution">
    <text evidence="3">The sequence shown here is derived from an EMBL/GenBank/DDBJ whole genome shotgun (WGS) entry which is preliminary data.</text>
</comment>
<sequence>LENRSDEEKYLLTAQAAIEEDMAEVVVLGCAGMTGLDKRLEQKLGVPVLDGVVCALIIAVGLVKYQVSTSKIRRYR</sequence>
<dbReference type="Pfam" id="PF01177">
    <property type="entry name" value="Asp_Glu_race"/>
    <property type="match status" value="1"/>
</dbReference>
<proteinExistence type="inferred from homology"/>
<dbReference type="PANTHER" id="PTHR28047:SF5">
    <property type="entry name" value="PROTEIN DCG1"/>
    <property type="match status" value="1"/>
</dbReference>
<name>X0YDZ1_9ZZZZ</name>
<dbReference type="InterPro" id="IPR053714">
    <property type="entry name" value="Iso_Racemase_Enz_sf"/>
</dbReference>
<evidence type="ECO:0000256" key="1">
    <source>
        <dbReference type="ARBA" id="ARBA00038414"/>
    </source>
</evidence>
<dbReference type="GO" id="GO:0047661">
    <property type="term" value="F:amino-acid racemase activity"/>
    <property type="evidence" value="ECO:0007669"/>
    <property type="project" value="InterPro"/>
</dbReference>
<gene>
    <name evidence="3" type="ORF">S01H1_75086</name>
</gene>
<comment type="similarity">
    <text evidence="1">Belongs to the HyuE racemase family.</text>
</comment>
<organism evidence="3">
    <name type="scientific">marine sediment metagenome</name>
    <dbReference type="NCBI Taxonomy" id="412755"/>
    <lineage>
        <taxon>unclassified sequences</taxon>
        <taxon>metagenomes</taxon>
        <taxon>ecological metagenomes</taxon>
    </lineage>
</organism>
<dbReference type="EMBL" id="BARS01050277">
    <property type="protein sequence ID" value="GAG46938.1"/>
    <property type="molecule type" value="Genomic_DNA"/>
</dbReference>
<keyword evidence="2" id="KW-0472">Membrane</keyword>
<evidence type="ECO:0008006" key="4">
    <source>
        <dbReference type="Google" id="ProtNLM"/>
    </source>
</evidence>
<dbReference type="InterPro" id="IPR052186">
    <property type="entry name" value="Hydantoin_racemase-like"/>
</dbReference>
<evidence type="ECO:0000313" key="3">
    <source>
        <dbReference type="EMBL" id="GAG46938.1"/>
    </source>
</evidence>